<organism evidence="1 2">
    <name type="scientific">Corchorus olitorius</name>
    <dbReference type="NCBI Taxonomy" id="93759"/>
    <lineage>
        <taxon>Eukaryota</taxon>
        <taxon>Viridiplantae</taxon>
        <taxon>Streptophyta</taxon>
        <taxon>Embryophyta</taxon>
        <taxon>Tracheophyta</taxon>
        <taxon>Spermatophyta</taxon>
        <taxon>Magnoliopsida</taxon>
        <taxon>eudicotyledons</taxon>
        <taxon>Gunneridae</taxon>
        <taxon>Pentapetalae</taxon>
        <taxon>rosids</taxon>
        <taxon>malvids</taxon>
        <taxon>Malvales</taxon>
        <taxon>Malvaceae</taxon>
        <taxon>Grewioideae</taxon>
        <taxon>Apeibeae</taxon>
        <taxon>Corchorus</taxon>
    </lineage>
</organism>
<keyword evidence="2" id="KW-1185">Reference proteome</keyword>
<gene>
    <name evidence="1" type="ORF">COLO4_05470</name>
</gene>
<accession>A0A1R3KQS1</accession>
<sequence length="36" mass="4103">MENDHRVDNVKKLIKSGRKDKADLAAVRDLPCVPRN</sequence>
<dbReference type="Proteomes" id="UP000187203">
    <property type="component" value="Unassembled WGS sequence"/>
</dbReference>
<reference evidence="2" key="1">
    <citation type="submission" date="2013-09" db="EMBL/GenBank/DDBJ databases">
        <title>Corchorus olitorius genome sequencing.</title>
        <authorList>
            <person name="Alam M."/>
            <person name="Haque M.S."/>
            <person name="Islam M.S."/>
            <person name="Emdad E.M."/>
            <person name="Islam M.M."/>
            <person name="Ahmed B."/>
            <person name="Halim A."/>
            <person name="Hossen Q.M.M."/>
            <person name="Hossain M.Z."/>
            <person name="Ahmed R."/>
            <person name="Khan M.M."/>
            <person name="Islam R."/>
            <person name="Rashid M.M."/>
            <person name="Khan S.A."/>
            <person name="Rahman M.S."/>
            <person name="Alam M."/>
            <person name="Yahiya A.S."/>
            <person name="Khan M.S."/>
            <person name="Azam M.S."/>
            <person name="Haque T."/>
            <person name="Lashkar M.Z.H."/>
            <person name="Akhand A.I."/>
            <person name="Morshed G."/>
            <person name="Roy S."/>
            <person name="Uddin K.S."/>
            <person name="Rabeya T."/>
            <person name="Hossain A.S."/>
            <person name="Chowdhury A."/>
            <person name="Snigdha A.R."/>
            <person name="Mortoza M.S."/>
            <person name="Matin S.A."/>
            <person name="Hoque S.M.E."/>
            <person name="Islam M.K."/>
            <person name="Roy D.K."/>
            <person name="Haider R."/>
            <person name="Moosa M.M."/>
            <person name="Elias S.M."/>
            <person name="Hasan A.M."/>
            <person name="Jahan S."/>
            <person name="Shafiuddin M."/>
            <person name="Mahmood N."/>
            <person name="Shommy N.S."/>
        </authorList>
    </citation>
    <scope>NUCLEOTIDE SEQUENCE [LARGE SCALE GENOMIC DNA]</scope>
    <source>
        <strain evidence="2">cv. O-4</strain>
    </source>
</reference>
<dbReference type="EMBL" id="AWUE01012362">
    <property type="protein sequence ID" value="OMP09431.1"/>
    <property type="molecule type" value="Genomic_DNA"/>
</dbReference>
<name>A0A1R3KQS1_9ROSI</name>
<comment type="caution">
    <text evidence="1">The sequence shown here is derived from an EMBL/GenBank/DDBJ whole genome shotgun (WGS) entry which is preliminary data.</text>
</comment>
<protein>
    <submittedName>
        <fullName evidence="1">Uncharacterized protein</fullName>
    </submittedName>
</protein>
<evidence type="ECO:0000313" key="2">
    <source>
        <dbReference type="Proteomes" id="UP000187203"/>
    </source>
</evidence>
<proteinExistence type="predicted"/>
<dbReference type="AlphaFoldDB" id="A0A1R3KQS1"/>
<evidence type="ECO:0000313" key="1">
    <source>
        <dbReference type="EMBL" id="OMP09431.1"/>
    </source>
</evidence>